<dbReference type="EMBL" id="JACRIW010000047">
    <property type="protein sequence ID" value="MBI5169238.1"/>
    <property type="molecule type" value="Genomic_DNA"/>
</dbReference>
<evidence type="ECO:0000313" key="5">
    <source>
        <dbReference type="Proteomes" id="UP000696931"/>
    </source>
</evidence>
<gene>
    <name evidence="4" type="ORF">HZA61_07100</name>
</gene>
<dbReference type="PANTHER" id="PTHR43877:SF2">
    <property type="entry name" value="AMINOALKYLPHOSPHONATE N-ACETYLTRANSFERASE-RELATED"/>
    <property type="match status" value="1"/>
</dbReference>
<dbReference type="InterPro" id="IPR000182">
    <property type="entry name" value="GNAT_dom"/>
</dbReference>
<evidence type="ECO:0000256" key="2">
    <source>
        <dbReference type="ARBA" id="ARBA00023315"/>
    </source>
</evidence>
<comment type="caution">
    <text evidence="4">The sequence shown here is derived from an EMBL/GenBank/DDBJ whole genome shotgun (WGS) entry which is preliminary data.</text>
</comment>
<evidence type="ECO:0000313" key="4">
    <source>
        <dbReference type="EMBL" id="MBI5169238.1"/>
    </source>
</evidence>
<keyword evidence="1" id="KW-0808">Transferase</keyword>
<dbReference type="GO" id="GO:0016747">
    <property type="term" value="F:acyltransferase activity, transferring groups other than amino-acyl groups"/>
    <property type="evidence" value="ECO:0007669"/>
    <property type="project" value="InterPro"/>
</dbReference>
<protein>
    <submittedName>
        <fullName evidence="4">GNAT family N-acetyltransferase</fullName>
    </submittedName>
</protein>
<reference evidence="4" key="1">
    <citation type="submission" date="2020-07" db="EMBL/GenBank/DDBJ databases">
        <title>Huge and variable diversity of episymbiotic CPR bacteria and DPANN archaea in groundwater ecosystems.</title>
        <authorList>
            <person name="He C.Y."/>
            <person name="Keren R."/>
            <person name="Whittaker M."/>
            <person name="Farag I.F."/>
            <person name="Doudna J."/>
            <person name="Cate J.H.D."/>
            <person name="Banfield J.F."/>
        </authorList>
    </citation>
    <scope>NUCLEOTIDE SEQUENCE</scope>
    <source>
        <strain evidence="4">NC_groundwater_1813_Pr3_B-0.1um_71_17</strain>
    </source>
</reference>
<feature type="domain" description="N-acetyltransferase" evidence="3">
    <location>
        <begin position="1"/>
        <end position="168"/>
    </location>
</feature>
<dbReference type="InterPro" id="IPR050832">
    <property type="entry name" value="Bact_Acetyltransf"/>
</dbReference>
<dbReference type="SUPFAM" id="SSF55729">
    <property type="entry name" value="Acyl-CoA N-acyltransferases (Nat)"/>
    <property type="match status" value="1"/>
</dbReference>
<dbReference type="InterPro" id="IPR016181">
    <property type="entry name" value="Acyl_CoA_acyltransferase"/>
</dbReference>
<keyword evidence="2" id="KW-0012">Acyltransferase</keyword>
<dbReference type="Pfam" id="PF00583">
    <property type="entry name" value="Acetyltransf_1"/>
    <property type="match status" value="1"/>
</dbReference>
<sequence>MIIRRLAPADAAAYRALMLEAYATVPVTFGTSPAEAERYPMSWWEGRVAEGDGSAQLVVGAFEGERLVGAAGLQFEQRVRTRHRCTLFGMFVSPAARGTGTGRVLVEAALDAARARPGLTVIQLSAIEGNDPALKLYESCGFVRWGTEPKSFALEDGHLTRAHYWREL</sequence>
<dbReference type="CDD" id="cd04301">
    <property type="entry name" value="NAT_SF"/>
    <property type="match status" value="1"/>
</dbReference>
<dbReference type="PANTHER" id="PTHR43877">
    <property type="entry name" value="AMINOALKYLPHOSPHONATE N-ACETYLTRANSFERASE-RELATED-RELATED"/>
    <property type="match status" value="1"/>
</dbReference>
<dbReference type="Gene3D" id="3.40.630.30">
    <property type="match status" value="1"/>
</dbReference>
<dbReference type="AlphaFoldDB" id="A0A933SF41"/>
<evidence type="ECO:0000259" key="3">
    <source>
        <dbReference type="PROSITE" id="PS51186"/>
    </source>
</evidence>
<dbReference type="PROSITE" id="PS51186">
    <property type="entry name" value="GNAT"/>
    <property type="match status" value="1"/>
</dbReference>
<evidence type="ECO:0000256" key="1">
    <source>
        <dbReference type="ARBA" id="ARBA00022679"/>
    </source>
</evidence>
<organism evidence="4 5">
    <name type="scientific">Eiseniibacteriota bacterium</name>
    <dbReference type="NCBI Taxonomy" id="2212470"/>
    <lineage>
        <taxon>Bacteria</taxon>
        <taxon>Candidatus Eiseniibacteriota</taxon>
    </lineage>
</organism>
<name>A0A933SF41_UNCEI</name>
<proteinExistence type="predicted"/>
<dbReference type="Proteomes" id="UP000696931">
    <property type="component" value="Unassembled WGS sequence"/>
</dbReference>
<accession>A0A933SF41</accession>